<keyword evidence="7" id="KW-0808">Transferase</keyword>
<dbReference type="SUPFAM" id="SSF56601">
    <property type="entry name" value="beta-lactamase/transpeptidase-like"/>
    <property type="match status" value="1"/>
</dbReference>
<feature type="domain" description="Penicillin-binding protein transpeptidase" evidence="12">
    <location>
        <begin position="334"/>
        <end position="550"/>
    </location>
</feature>
<dbReference type="Pfam" id="PF00912">
    <property type="entry name" value="Transgly"/>
    <property type="match status" value="1"/>
</dbReference>
<evidence type="ECO:0000256" key="8">
    <source>
        <dbReference type="ARBA" id="ARBA00022801"/>
    </source>
</evidence>
<evidence type="ECO:0000313" key="16">
    <source>
        <dbReference type="Proteomes" id="UP000078507"/>
    </source>
</evidence>
<protein>
    <recommendedName>
        <fullName evidence="10">peptidoglycan glycosyltransferase</fullName>
        <ecNumber evidence="10">2.4.99.28</ecNumber>
    </recommendedName>
</protein>
<dbReference type="GO" id="GO:0006508">
    <property type="term" value="P:proteolysis"/>
    <property type="evidence" value="ECO:0007669"/>
    <property type="project" value="UniProtKB-KW"/>
</dbReference>
<dbReference type="EMBL" id="LNQB01000083">
    <property type="protein sequence ID" value="OAP42284.1"/>
    <property type="molecule type" value="Genomic_DNA"/>
</dbReference>
<dbReference type="SUPFAM" id="SSF53955">
    <property type="entry name" value="Lysozyme-like"/>
    <property type="match status" value="1"/>
</dbReference>
<dbReference type="Gene3D" id="1.10.3810.10">
    <property type="entry name" value="Biosynthetic peptidoglycan transglycosylase-like"/>
    <property type="match status" value="1"/>
</dbReference>
<dbReference type="InterPro" id="IPR050396">
    <property type="entry name" value="Glycosyltr_51/Transpeptidase"/>
</dbReference>
<dbReference type="NCBIfam" id="TIGR02073">
    <property type="entry name" value="PBP_1c"/>
    <property type="match status" value="1"/>
</dbReference>
<comment type="similarity">
    <text evidence="3">In the N-terminal section; belongs to the glycosyltransferase 51 family.</text>
</comment>
<evidence type="ECO:0000256" key="10">
    <source>
        <dbReference type="ARBA" id="ARBA00044770"/>
    </source>
</evidence>
<comment type="catalytic activity">
    <reaction evidence="11">
        <text>[GlcNAc-(1-&gt;4)-Mur2Ac(oyl-L-Ala-gamma-D-Glu-L-Lys-D-Ala-D-Ala)](n)-di-trans,octa-cis-undecaprenyl diphosphate + beta-D-GlcNAc-(1-&gt;4)-Mur2Ac(oyl-L-Ala-gamma-D-Glu-L-Lys-D-Ala-D-Ala)-di-trans,octa-cis-undecaprenyl diphosphate = [GlcNAc-(1-&gt;4)-Mur2Ac(oyl-L-Ala-gamma-D-Glu-L-Lys-D-Ala-D-Ala)](n+1)-di-trans,octa-cis-undecaprenyl diphosphate + di-trans,octa-cis-undecaprenyl diphosphate + H(+)</text>
        <dbReference type="Rhea" id="RHEA:23708"/>
        <dbReference type="Rhea" id="RHEA-COMP:9602"/>
        <dbReference type="Rhea" id="RHEA-COMP:9603"/>
        <dbReference type="ChEBI" id="CHEBI:15378"/>
        <dbReference type="ChEBI" id="CHEBI:58405"/>
        <dbReference type="ChEBI" id="CHEBI:60033"/>
        <dbReference type="ChEBI" id="CHEBI:78435"/>
        <dbReference type="EC" id="2.4.99.28"/>
    </reaction>
</comment>
<dbReference type="GO" id="GO:0008955">
    <property type="term" value="F:peptidoglycan glycosyltransferase activity"/>
    <property type="evidence" value="ECO:0007669"/>
    <property type="project" value="UniProtKB-EC"/>
</dbReference>
<dbReference type="GO" id="GO:0009252">
    <property type="term" value="P:peptidoglycan biosynthetic process"/>
    <property type="evidence" value="ECO:0007669"/>
    <property type="project" value="UniProtKB-UniPathway"/>
</dbReference>
<dbReference type="InterPro" id="IPR036950">
    <property type="entry name" value="PBP_transglycosylase"/>
</dbReference>
<keyword evidence="16" id="KW-1185">Reference proteome</keyword>
<keyword evidence="4" id="KW-0121">Carboxypeptidase</keyword>
<evidence type="ECO:0000259" key="13">
    <source>
        <dbReference type="Pfam" id="PF00912"/>
    </source>
</evidence>
<evidence type="ECO:0000256" key="11">
    <source>
        <dbReference type="ARBA" id="ARBA00049902"/>
    </source>
</evidence>
<dbReference type="InterPro" id="IPR011815">
    <property type="entry name" value="PBP_1c"/>
</dbReference>
<dbReference type="InterPro" id="IPR009647">
    <property type="entry name" value="PBP_C"/>
</dbReference>
<evidence type="ECO:0000256" key="3">
    <source>
        <dbReference type="ARBA" id="ARBA00007739"/>
    </source>
</evidence>
<dbReference type="GO" id="GO:0008658">
    <property type="term" value="F:penicillin binding"/>
    <property type="evidence" value="ECO:0007669"/>
    <property type="project" value="InterPro"/>
</dbReference>
<dbReference type="PANTHER" id="PTHR32282:SF15">
    <property type="entry name" value="PENICILLIN-BINDING PROTEIN 1C"/>
    <property type="match status" value="1"/>
</dbReference>
<dbReference type="Gene3D" id="3.40.710.10">
    <property type="entry name" value="DD-peptidase/beta-lactamase superfamily"/>
    <property type="match status" value="1"/>
</dbReference>
<dbReference type="PANTHER" id="PTHR32282">
    <property type="entry name" value="BINDING PROTEIN TRANSPEPTIDASE, PUTATIVE-RELATED"/>
    <property type="match status" value="1"/>
</dbReference>
<evidence type="ECO:0000256" key="4">
    <source>
        <dbReference type="ARBA" id="ARBA00022645"/>
    </source>
</evidence>
<reference evidence="15 16" key="1">
    <citation type="submission" date="2015-11" db="EMBL/GenBank/DDBJ databases">
        <title>Ensifer anhuiense sp. nov., an effective nitrogen fixation bacterium with Glycine soja.</title>
        <authorList>
            <person name="Yan H."/>
            <person name="Chen W."/>
        </authorList>
    </citation>
    <scope>NUCLEOTIDE SEQUENCE [LARGE SCALE GENOMIC DNA]</scope>
    <source>
        <strain evidence="15 16">LMG 7837</strain>
    </source>
</reference>
<dbReference type="EC" id="2.4.99.28" evidence="10"/>
<dbReference type="UniPathway" id="UPA00219"/>
<comment type="similarity">
    <text evidence="2">In the C-terminal section; belongs to the transpeptidase family.</text>
</comment>
<proteinExistence type="inferred from homology"/>
<feature type="domain" description="Glycosyl transferase family 51" evidence="13">
    <location>
        <begin position="83"/>
        <end position="256"/>
    </location>
</feature>
<dbReference type="InterPro" id="IPR001460">
    <property type="entry name" value="PCN-bd_Tpept"/>
</dbReference>
<dbReference type="InterPro" id="IPR001264">
    <property type="entry name" value="Glyco_trans_51"/>
</dbReference>
<dbReference type="STRING" id="36856.ATB98_07775"/>
<evidence type="ECO:0000256" key="1">
    <source>
        <dbReference type="ARBA" id="ARBA00004752"/>
    </source>
</evidence>
<feature type="domain" description="Penicillin-binding C-terminal" evidence="14">
    <location>
        <begin position="637"/>
        <end position="719"/>
    </location>
</feature>
<organism evidence="15 16">
    <name type="scientific">Sinorhizobium saheli</name>
    <dbReference type="NCBI Taxonomy" id="36856"/>
    <lineage>
        <taxon>Bacteria</taxon>
        <taxon>Pseudomonadati</taxon>
        <taxon>Pseudomonadota</taxon>
        <taxon>Alphaproteobacteria</taxon>
        <taxon>Hyphomicrobiales</taxon>
        <taxon>Rhizobiaceae</taxon>
        <taxon>Sinorhizobium/Ensifer group</taxon>
        <taxon>Sinorhizobium</taxon>
    </lineage>
</organism>
<evidence type="ECO:0000259" key="14">
    <source>
        <dbReference type="Pfam" id="PF06832"/>
    </source>
</evidence>
<comment type="pathway">
    <text evidence="1">Cell wall biogenesis; peptidoglycan biosynthesis.</text>
</comment>
<accession>A0A178Y4K3</accession>
<evidence type="ECO:0000313" key="15">
    <source>
        <dbReference type="EMBL" id="OAP42284.1"/>
    </source>
</evidence>
<keyword evidence="5" id="KW-0645">Protease</keyword>
<evidence type="ECO:0000256" key="5">
    <source>
        <dbReference type="ARBA" id="ARBA00022670"/>
    </source>
</evidence>
<dbReference type="InterPro" id="IPR023346">
    <property type="entry name" value="Lysozyme-like_dom_sf"/>
</dbReference>
<keyword evidence="6" id="KW-0328">Glycosyltransferase</keyword>
<evidence type="ECO:0000259" key="12">
    <source>
        <dbReference type="Pfam" id="PF00905"/>
    </source>
</evidence>
<dbReference type="InterPro" id="IPR012338">
    <property type="entry name" value="Beta-lactam/transpept-like"/>
</dbReference>
<dbReference type="Pfam" id="PF00905">
    <property type="entry name" value="Transpeptidase"/>
    <property type="match status" value="1"/>
</dbReference>
<dbReference type="AlphaFoldDB" id="A0A178Y4K3"/>
<name>A0A178Y4K3_SINSA</name>
<gene>
    <name evidence="15" type="ORF">ATB98_07775</name>
</gene>
<dbReference type="GO" id="GO:0030288">
    <property type="term" value="C:outer membrane-bounded periplasmic space"/>
    <property type="evidence" value="ECO:0007669"/>
    <property type="project" value="TreeGrafter"/>
</dbReference>
<evidence type="ECO:0000256" key="6">
    <source>
        <dbReference type="ARBA" id="ARBA00022676"/>
    </source>
</evidence>
<keyword evidence="9" id="KW-0511">Multifunctional enzyme</keyword>
<comment type="caution">
    <text evidence="15">The sequence shown here is derived from an EMBL/GenBank/DDBJ whole genome shotgun (WGS) entry which is preliminary data.</text>
</comment>
<evidence type="ECO:0000256" key="2">
    <source>
        <dbReference type="ARBA" id="ARBA00007090"/>
    </source>
</evidence>
<evidence type="ECO:0000256" key="7">
    <source>
        <dbReference type="ARBA" id="ARBA00022679"/>
    </source>
</evidence>
<evidence type="ECO:0000256" key="9">
    <source>
        <dbReference type="ARBA" id="ARBA00023268"/>
    </source>
</evidence>
<dbReference type="OrthoDB" id="9766909at2"/>
<sequence length="722" mass="78004">MVLRRKLGQLLERRRVRRKGAVGAAHPPASRLKATVLVTLPTALVLAGLAVLGLEWADKAFPPPLDKAEDVSAEVLDKDGHLLRAFATKDGRWRLKTTVGDVDPRFVELLIAYEDQRFREHSGIDPLALGRAALQFVTNGRIVSGASTLSMQVARLIEPRERRTLAAKLLQVARAIQIERRLSKNEILNLYLTHAPYGGNLEGVRAASLAWFGKEPRRLSVVEAALLVALPQLPEKRRPDRNLSGAQAARKRVLARAAVARVIGEGEAERAATTAIPARRLQLPAHAAHLAEAALRKEPKVLRHQTTLRRDIQRALEDVAREGAARLGPRVSVAMVMADVRTGEIVGEVGSADYFDASRSGWIDMTRITRSPGSTLKPFIYGLAFEEGLVAQETIIEDRPADFFGYRPRNFDMTYQGDVSVRQALQLSLNVPAIRLLDAVGPARLMVRFRRAEVRPKLPPNEAPGLAIGLGGVGITLRELVQLYAGLANRGWPVRLGDGIEGKAGLIDGEPILSTVAAWHVADILSGVLPPAGSRQRGIAYKTGTSYGYRDAWSVGFDGRHVLGVWVGRPDNGAVPGLTGYGAAAPILFEGFARSGIAIAPLPDAPGGAVRLSQADLPISQRRFSMTASGLLSASIREAAPQIVFPPEGARVELGARGGAMMPLTLKLQGGRAPFRWLANGRPLPDVTRRRVSQWLPDGGGYSTLTVIDALGRAASVRVFVD</sequence>
<dbReference type="Pfam" id="PF06832">
    <property type="entry name" value="BiPBP_C"/>
    <property type="match status" value="1"/>
</dbReference>
<dbReference type="Proteomes" id="UP000078507">
    <property type="component" value="Unassembled WGS sequence"/>
</dbReference>
<keyword evidence="8" id="KW-0378">Hydrolase</keyword>
<dbReference type="GO" id="GO:0004180">
    <property type="term" value="F:carboxypeptidase activity"/>
    <property type="evidence" value="ECO:0007669"/>
    <property type="project" value="UniProtKB-KW"/>
</dbReference>